<dbReference type="InterPro" id="IPR051446">
    <property type="entry name" value="HTH_trans_reg/aminotransferase"/>
</dbReference>
<dbReference type="Proteomes" id="UP000297643">
    <property type="component" value="Unassembled WGS sequence"/>
</dbReference>
<dbReference type="SUPFAM" id="SSF46785">
    <property type="entry name" value="Winged helix' DNA-binding domain"/>
    <property type="match status" value="1"/>
</dbReference>
<name>A0A4R8W9W8_9MICO</name>
<keyword evidence="3" id="KW-0805">Transcription regulation</keyword>
<dbReference type="AlphaFoldDB" id="A0A4R8W9W8"/>
<gene>
    <name evidence="8" type="ORF">E3O32_07230</name>
</gene>
<keyword evidence="8" id="KW-0808">Transferase</keyword>
<evidence type="ECO:0000313" key="8">
    <source>
        <dbReference type="EMBL" id="TFC04869.1"/>
    </source>
</evidence>
<dbReference type="PANTHER" id="PTHR46577:SF1">
    <property type="entry name" value="HTH-TYPE TRANSCRIPTIONAL REGULATORY PROTEIN GABR"/>
    <property type="match status" value="1"/>
</dbReference>
<comment type="caution">
    <text evidence="8">The sequence shown here is derived from an EMBL/GenBank/DDBJ whole genome shotgun (WGS) entry which is preliminary data.</text>
</comment>
<evidence type="ECO:0000256" key="3">
    <source>
        <dbReference type="ARBA" id="ARBA00023015"/>
    </source>
</evidence>
<keyword evidence="8" id="KW-0032">Aminotransferase</keyword>
<dbReference type="Pfam" id="PF00155">
    <property type="entry name" value="Aminotran_1_2"/>
    <property type="match status" value="1"/>
</dbReference>
<proteinExistence type="inferred from homology"/>
<dbReference type="InterPro" id="IPR036388">
    <property type="entry name" value="WH-like_DNA-bd_sf"/>
</dbReference>
<dbReference type="SMART" id="SM00345">
    <property type="entry name" value="HTH_GNTR"/>
    <property type="match status" value="1"/>
</dbReference>
<reference evidence="8 9" key="1">
    <citation type="submission" date="2019-03" db="EMBL/GenBank/DDBJ databases">
        <title>Genomics of glacier-inhabiting Cryobacterium strains.</title>
        <authorList>
            <person name="Liu Q."/>
            <person name="Xin Y.-H."/>
        </authorList>
    </citation>
    <scope>NUCLEOTIDE SEQUENCE [LARGE SCALE GENOMIC DNA]</scope>
    <source>
        <strain evidence="8 9">RHLT2-21</strain>
    </source>
</reference>
<evidence type="ECO:0000259" key="6">
    <source>
        <dbReference type="PROSITE" id="PS50206"/>
    </source>
</evidence>
<dbReference type="InterPro" id="IPR036390">
    <property type="entry name" value="WH_DNA-bd_sf"/>
</dbReference>
<keyword evidence="2" id="KW-0663">Pyridoxal phosphate</keyword>
<dbReference type="GO" id="GO:0030170">
    <property type="term" value="F:pyridoxal phosphate binding"/>
    <property type="evidence" value="ECO:0007669"/>
    <property type="project" value="InterPro"/>
</dbReference>
<dbReference type="InterPro" id="IPR015421">
    <property type="entry name" value="PyrdxlP-dep_Trfase_major"/>
</dbReference>
<dbReference type="Gene3D" id="3.40.640.10">
    <property type="entry name" value="Type I PLP-dependent aspartate aminotransferase-like (Major domain)"/>
    <property type="match status" value="1"/>
</dbReference>
<dbReference type="Gene3D" id="1.10.10.10">
    <property type="entry name" value="Winged helix-like DNA-binding domain superfamily/Winged helix DNA-binding domain"/>
    <property type="match status" value="1"/>
</dbReference>
<evidence type="ECO:0000256" key="5">
    <source>
        <dbReference type="ARBA" id="ARBA00023163"/>
    </source>
</evidence>
<keyword evidence="5" id="KW-0804">Transcription</keyword>
<evidence type="ECO:0000256" key="2">
    <source>
        <dbReference type="ARBA" id="ARBA00022898"/>
    </source>
</evidence>
<dbReference type="GO" id="GO:0008483">
    <property type="term" value="F:transaminase activity"/>
    <property type="evidence" value="ECO:0007669"/>
    <property type="project" value="UniProtKB-KW"/>
</dbReference>
<dbReference type="CDD" id="cd07377">
    <property type="entry name" value="WHTH_GntR"/>
    <property type="match status" value="1"/>
</dbReference>
<dbReference type="InterPro" id="IPR004839">
    <property type="entry name" value="Aminotransferase_I/II_large"/>
</dbReference>
<sequence>MVENQMSARALEARLGEWRDGGSAYRALADRIRLLTLDGRIPTDSRLPAERDLSARLGVSRTTVTAAYRRLRDTGFLVSVRGSGSVARLPGVPVAHTGSAAGGILDFSKATMPAFAGLADAARAAVGDLPGQLGGSGFDPVGIPELRAAIADRYRARGLPTDPEQIMVTIGAQHAIALLARVLVGRGDRVLIEMPTYPHAYEALTAAGARLVPVTVSTAVPGEDAATAGWDETALLQTLRRSNPVLGYLMPDFHNPTGRTMPAEQRETVLSAAARQGTVLVVDETIAELDIDRAGEFLPFPAYAEPGRPGDVVAIGSVGKTVWGGLRVGWIRAERPLIRRLVAARSANDLGTPILEQLIVVRLLAEMPAILEGRRSELRVGRDHLERLLAARFPDWQVPHVDGGITAWVNLGLPVSSQLALAARNHGLLVPAGPRFGLDGAFERFLRIPFCYSTDEMDLAVDALGLAWDSLLRHPVPDTGYLADVV</sequence>
<dbReference type="Pfam" id="PF00392">
    <property type="entry name" value="GntR"/>
    <property type="match status" value="1"/>
</dbReference>
<evidence type="ECO:0000256" key="4">
    <source>
        <dbReference type="ARBA" id="ARBA00023125"/>
    </source>
</evidence>
<protein>
    <submittedName>
        <fullName evidence="8">PLP-dependent aminotransferase family protein</fullName>
    </submittedName>
</protein>
<dbReference type="InterPro" id="IPR015424">
    <property type="entry name" value="PyrdxlP-dep_Trfase"/>
</dbReference>
<dbReference type="EMBL" id="SOFM01000020">
    <property type="protein sequence ID" value="TFC04869.1"/>
    <property type="molecule type" value="Genomic_DNA"/>
</dbReference>
<comment type="similarity">
    <text evidence="1">In the C-terminal section; belongs to the class-I pyridoxal-phosphate-dependent aminotransferase family.</text>
</comment>
<dbReference type="InterPro" id="IPR001763">
    <property type="entry name" value="Rhodanese-like_dom"/>
</dbReference>
<dbReference type="CDD" id="cd00609">
    <property type="entry name" value="AAT_like"/>
    <property type="match status" value="1"/>
</dbReference>
<feature type="domain" description="Rhodanese" evidence="6">
    <location>
        <begin position="388"/>
        <end position="417"/>
    </location>
</feature>
<keyword evidence="9" id="KW-1185">Reference proteome</keyword>
<feature type="domain" description="HTH gntR-type" evidence="7">
    <location>
        <begin position="22"/>
        <end position="90"/>
    </location>
</feature>
<dbReference type="GO" id="GO:0003677">
    <property type="term" value="F:DNA binding"/>
    <property type="evidence" value="ECO:0007669"/>
    <property type="project" value="UniProtKB-KW"/>
</dbReference>
<evidence type="ECO:0000259" key="7">
    <source>
        <dbReference type="PROSITE" id="PS50949"/>
    </source>
</evidence>
<organism evidence="8 9">
    <name type="scientific">Cryobacterium mannosilyticum</name>
    <dbReference type="NCBI Taxonomy" id="1259190"/>
    <lineage>
        <taxon>Bacteria</taxon>
        <taxon>Bacillati</taxon>
        <taxon>Actinomycetota</taxon>
        <taxon>Actinomycetes</taxon>
        <taxon>Micrococcales</taxon>
        <taxon>Microbacteriaceae</taxon>
        <taxon>Cryobacterium</taxon>
    </lineage>
</organism>
<dbReference type="RefSeq" id="WP_134508102.1">
    <property type="nucleotide sequence ID" value="NZ_SOFM01000020.1"/>
</dbReference>
<dbReference type="InterPro" id="IPR000524">
    <property type="entry name" value="Tscrpt_reg_HTH_GntR"/>
</dbReference>
<dbReference type="PROSITE" id="PS50206">
    <property type="entry name" value="RHODANESE_3"/>
    <property type="match status" value="1"/>
</dbReference>
<dbReference type="GO" id="GO:0003700">
    <property type="term" value="F:DNA-binding transcription factor activity"/>
    <property type="evidence" value="ECO:0007669"/>
    <property type="project" value="InterPro"/>
</dbReference>
<dbReference type="PROSITE" id="PS50949">
    <property type="entry name" value="HTH_GNTR"/>
    <property type="match status" value="1"/>
</dbReference>
<evidence type="ECO:0000313" key="9">
    <source>
        <dbReference type="Proteomes" id="UP000297643"/>
    </source>
</evidence>
<dbReference type="SUPFAM" id="SSF53383">
    <property type="entry name" value="PLP-dependent transferases"/>
    <property type="match status" value="1"/>
</dbReference>
<accession>A0A4R8W9W8</accession>
<evidence type="ECO:0000256" key="1">
    <source>
        <dbReference type="ARBA" id="ARBA00005384"/>
    </source>
</evidence>
<dbReference type="PANTHER" id="PTHR46577">
    <property type="entry name" value="HTH-TYPE TRANSCRIPTIONAL REGULATORY PROTEIN GABR"/>
    <property type="match status" value="1"/>
</dbReference>
<keyword evidence="4" id="KW-0238">DNA-binding</keyword>
<dbReference type="PRINTS" id="PR00035">
    <property type="entry name" value="HTHGNTR"/>
</dbReference>